<evidence type="ECO:0000256" key="5">
    <source>
        <dbReference type="ARBA" id="ARBA00022989"/>
    </source>
</evidence>
<evidence type="ECO:0000256" key="4">
    <source>
        <dbReference type="ARBA" id="ARBA00022692"/>
    </source>
</evidence>
<dbReference type="Pfam" id="PF07690">
    <property type="entry name" value="MFS_1"/>
    <property type="match status" value="1"/>
</dbReference>
<dbReference type="SUPFAM" id="SSF103473">
    <property type="entry name" value="MFS general substrate transporter"/>
    <property type="match status" value="1"/>
</dbReference>
<keyword evidence="6 8" id="KW-0472">Membrane</keyword>
<evidence type="ECO:0000256" key="8">
    <source>
        <dbReference type="SAM" id="Phobius"/>
    </source>
</evidence>
<feature type="transmembrane region" description="Helical" evidence="8">
    <location>
        <begin position="111"/>
        <end position="130"/>
    </location>
</feature>
<dbReference type="PANTHER" id="PTHR23501:SF191">
    <property type="entry name" value="VACUOLAR BASIC AMINO ACID TRANSPORTER 4"/>
    <property type="match status" value="1"/>
</dbReference>
<feature type="transmembrane region" description="Helical" evidence="8">
    <location>
        <begin position="41"/>
        <end position="67"/>
    </location>
</feature>
<feature type="region of interest" description="Disordered" evidence="7">
    <location>
        <begin position="491"/>
        <end position="555"/>
    </location>
</feature>
<dbReference type="NCBIfam" id="TIGR00711">
    <property type="entry name" value="efflux_EmrB"/>
    <property type="match status" value="1"/>
</dbReference>
<dbReference type="Gene3D" id="1.20.1720.10">
    <property type="entry name" value="Multidrug resistance protein D"/>
    <property type="match status" value="1"/>
</dbReference>
<accession>A0A1Y2D264</accession>
<keyword evidence="3" id="KW-1003">Cell membrane</keyword>
<protein>
    <submittedName>
        <fullName evidence="10">MFS general substrate transporter</fullName>
    </submittedName>
</protein>
<feature type="transmembrane region" description="Helical" evidence="8">
    <location>
        <begin position="384"/>
        <end position="406"/>
    </location>
</feature>
<proteinExistence type="predicted"/>
<comment type="caution">
    <text evidence="10">The sequence shown here is derived from an EMBL/GenBank/DDBJ whole genome shotgun (WGS) entry which is preliminary data.</text>
</comment>
<feature type="transmembrane region" description="Helical" evidence="8">
    <location>
        <begin position="359"/>
        <end position="378"/>
    </location>
</feature>
<organism evidence="10 11">
    <name type="scientific">Neocallimastix californiae</name>
    <dbReference type="NCBI Taxonomy" id="1754190"/>
    <lineage>
        <taxon>Eukaryota</taxon>
        <taxon>Fungi</taxon>
        <taxon>Fungi incertae sedis</taxon>
        <taxon>Chytridiomycota</taxon>
        <taxon>Chytridiomycota incertae sedis</taxon>
        <taxon>Neocallimastigomycetes</taxon>
        <taxon>Neocallimastigales</taxon>
        <taxon>Neocallimastigaceae</taxon>
        <taxon>Neocallimastix</taxon>
    </lineage>
</organism>
<feature type="transmembrane region" description="Helical" evidence="8">
    <location>
        <begin position="226"/>
        <end position="248"/>
    </location>
</feature>
<feature type="compositionally biased region" description="Basic and acidic residues" evidence="7">
    <location>
        <begin position="503"/>
        <end position="514"/>
    </location>
</feature>
<sequence>MTEDGKNLEIENKITEDKKSEIVEEKIIQGKSVSKRKRTLILINLSITGTAAGIMATSLTTALPLIMEDLNIDLNTGQWLTSGFGLFLAIVTPFSAFLIKRFKTKRLYCTSLLLFMIGLIICAVSNQFWIMMVGRIVQGSGSGLMNSMSQVIILNIYPPDKVGTAMGWYGFSFSVAPIVAPTLAGIIVDTIGWRMIFISATTVMGISLIFALFVMENVLPLMKRSFDTISFIISAFAFGGITLAIGNVGKYDIISYQVLMVFIIGLVSMVIFVIRQLHQKLPFLDLRILKDIRFCVATVAIFILQLTILGNAIILPIYVQQIKKRSATISGLTVLPGSLASAFVSPIAGKIYDKIGIKFLYFGGAFSLALSGLLIYFVSYDTSIWIVSIINILRCIAIALFNMPVFTWGMGNIPKNRTSDASALNNSIRAMGGALGSAMFVSILTKVESIVKDTKEHPDMYGYNVVYLIMSILGLLIIIIGIFGIKSTNNGRKGKVKKTNSSKPEKSTSMKEMKSLSLEKNNDETMNKVEIVIENDTNSNHENDENDNNDRNDEK</sequence>
<feature type="transmembrane region" description="Helical" evidence="8">
    <location>
        <begin position="294"/>
        <end position="319"/>
    </location>
</feature>
<dbReference type="GO" id="GO:0005886">
    <property type="term" value="C:plasma membrane"/>
    <property type="evidence" value="ECO:0007669"/>
    <property type="project" value="UniProtKB-SubCell"/>
</dbReference>
<evidence type="ECO:0000259" key="9">
    <source>
        <dbReference type="PROSITE" id="PS50850"/>
    </source>
</evidence>
<evidence type="ECO:0000256" key="1">
    <source>
        <dbReference type="ARBA" id="ARBA00004651"/>
    </source>
</evidence>
<dbReference type="AlphaFoldDB" id="A0A1Y2D264"/>
<evidence type="ECO:0000256" key="7">
    <source>
        <dbReference type="SAM" id="MobiDB-lite"/>
    </source>
</evidence>
<evidence type="ECO:0000313" key="10">
    <source>
        <dbReference type="EMBL" id="ORY53372.1"/>
    </source>
</evidence>
<dbReference type="PANTHER" id="PTHR23501">
    <property type="entry name" value="MAJOR FACILITATOR SUPERFAMILY"/>
    <property type="match status" value="1"/>
</dbReference>
<dbReference type="InterPro" id="IPR004638">
    <property type="entry name" value="EmrB-like"/>
</dbReference>
<dbReference type="CDD" id="cd17503">
    <property type="entry name" value="MFS_LmrB_MDR_like"/>
    <property type="match status" value="1"/>
</dbReference>
<dbReference type="Proteomes" id="UP000193920">
    <property type="component" value="Unassembled WGS sequence"/>
</dbReference>
<evidence type="ECO:0000313" key="11">
    <source>
        <dbReference type="Proteomes" id="UP000193920"/>
    </source>
</evidence>
<feature type="domain" description="Major facilitator superfamily (MFS) profile" evidence="9">
    <location>
        <begin position="41"/>
        <end position="489"/>
    </location>
</feature>
<evidence type="ECO:0000256" key="6">
    <source>
        <dbReference type="ARBA" id="ARBA00023136"/>
    </source>
</evidence>
<dbReference type="PROSITE" id="PS50850">
    <property type="entry name" value="MFS"/>
    <property type="match status" value="1"/>
</dbReference>
<evidence type="ECO:0000256" key="3">
    <source>
        <dbReference type="ARBA" id="ARBA00022475"/>
    </source>
</evidence>
<dbReference type="EMBL" id="MCOG01000091">
    <property type="protein sequence ID" value="ORY53372.1"/>
    <property type="molecule type" value="Genomic_DNA"/>
</dbReference>
<name>A0A1Y2D264_9FUNG</name>
<feature type="transmembrane region" description="Helical" evidence="8">
    <location>
        <begin position="193"/>
        <end position="214"/>
    </location>
</feature>
<reference evidence="10 11" key="1">
    <citation type="submission" date="2016-08" db="EMBL/GenBank/DDBJ databases">
        <title>A Parts List for Fungal Cellulosomes Revealed by Comparative Genomics.</title>
        <authorList>
            <consortium name="DOE Joint Genome Institute"/>
            <person name="Haitjema C.H."/>
            <person name="Gilmore S.P."/>
            <person name="Henske J.K."/>
            <person name="Solomon K.V."/>
            <person name="De Groot R."/>
            <person name="Kuo A."/>
            <person name="Mondo S.J."/>
            <person name="Salamov A.A."/>
            <person name="Labutti K."/>
            <person name="Zhao Z."/>
            <person name="Chiniquy J."/>
            <person name="Barry K."/>
            <person name="Brewer H.M."/>
            <person name="Purvine S.O."/>
            <person name="Wright A.T."/>
            <person name="Boxma B."/>
            <person name="Van Alen T."/>
            <person name="Hackstein J.H."/>
            <person name="Baker S.E."/>
            <person name="Grigoriev I.V."/>
            <person name="O'Malley M.A."/>
        </authorList>
    </citation>
    <scope>NUCLEOTIDE SEQUENCE [LARGE SCALE GENOMIC DNA]</scope>
    <source>
        <strain evidence="10 11">G1</strain>
    </source>
</reference>
<dbReference type="InterPro" id="IPR011701">
    <property type="entry name" value="MFS"/>
</dbReference>
<dbReference type="GO" id="GO:0022857">
    <property type="term" value="F:transmembrane transporter activity"/>
    <property type="evidence" value="ECO:0007669"/>
    <property type="project" value="InterPro"/>
</dbReference>
<feature type="transmembrane region" description="Helical" evidence="8">
    <location>
        <begin position="168"/>
        <end position="187"/>
    </location>
</feature>
<dbReference type="Gene3D" id="1.20.1250.20">
    <property type="entry name" value="MFS general substrate transporter like domains"/>
    <property type="match status" value="1"/>
</dbReference>
<feature type="transmembrane region" description="Helical" evidence="8">
    <location>
        <begin position="465"/>
        <end position="485"/>
    </location>
</feature>
<dbReference type="InterPro" id="IPR020846">
    <property type="entry name" value="MFS_dom"/>
</dbReference>
<feature type="compositionally biased region" description="Basic and acidic residues" evidence="7">
    <location>
        <begin position="539"/>
        <end position="555"/>
    </location>
</feature>
<keyword evidence="2" id="KW-0813">Transport</keyword>
<dbReference type="OrthoDB" id="3936150at2759"/>
<feature type="transmembrane region" description="Helical" evidence="8">
    <location>
        <begin position="325"/>
        <end position="347"/>
    </location>
</feature>
<dbReference type="InterPro" id="IPR036259">
    <property type="entry name" value="MFS_trans_sf"/>
</dbReference>
<feature type="transmembrane region" description="Helical" evidence="8">
    <location>
        <begin position="79"/>
        <end position="99"/>
    </location>
</feature>
<gene>
    <name evidence="10" type="ORF">LY90DRAFT_456533</name>
</gene>
<keyword evidence="5 8" id="KW-1133">Transmembrane helix</keyword>
<comment type="subcellular location">
    <subcellularLocation>
        <location evidence="1">Cell membrane</location>
        <topology evidence="1">Multi-pass membrane protein</topology>
    </subcellularLocation>
</comment>
<evidence type="ECO:0000256" key="2">
    <source>
        <dbReference type="ARBA" id="ARBA00022448"/>
    </source>
</evidence>
<feature type="transmembrane region" description="Helical" evidence="8">
    <location>
        <begin position="254"/>
        <end position="274"/>
    </location>
</feature>
<dbReference type="STRING" id="1754190.A0A1Y2D264"/>
<keyword evidence="4 8" id="KW-0812">Transmembrane</keyword>
<keyword evidence="11" id="KW-1185">Reference proteome</keyword>